<accession>A0A3M8DEE7</accession>
<dbReference type="GO" id="GO:0016811">
    <property type="term" value="F:hydrolase activity, acting on carbon-nitrogen (but not peptide) bonds, in linear amides"/>
    <property type="evidence" value="ECO:0007669"/>
    <property type="project" value="InterPro"/>
</dbReference>
<name>A0A3M8DEE7_9BACL</name>
<gene>
    <name evidence="1" type="ORF">EDM58_03295</name>
</gene>
<dbReference type="Gene3D" id="3.10.28.20">
    <property type="entry name" value="Acetamidase/Formamidase-like domains"/>
    <property type="match status" value="1"/>
</dbReference>
<dbReference type="PANTHER" id="PTHR31891:SF1">
    <property type="entry name" value="FORMAMIDASE C869.04-RELATED"/>
    <property type="match status" value="1"/>
</dbReference>
<dbReference type="AlphaFoldDB" id="A0A3M8DEE7"/>
<evidence type="ECO:0000313" key="1">
    <source>
        <dbReference type="EMBL" id="RNB85567.1"/>
    </source>
</evidence>
<dbReference type="Pfam" id="PF03069">
    <property type="entry name" value="FmdA_AmdA"/>
    <property type="match status" value="2"/>
</dbReference>
<dbReference type="Gene3D" id="2.40.10.120">
    <property type="match status" value="1"/>
</dbReference>
<dbReference type="Gene3D" id="2.60.120.580">
    <property type="entry name" value="Acetamidase/Formamidase-like domains"/>
    <property type="match status" value="1"/>
</dbReference>
<comment type="caution">
    <text evidence="1">The sequence shown here is derived from an EMBL/GenBank/DDBJ whole genome shotgun (WGS) entry which is preliminary data.</text>
</comment>
<dbReference type="InterPro" id="IPR004304">
    <property type="entry name" value="FmdA_AmdA"/>
</dbReference>
<dbReference type="SUPFAM" id="SSF141130">
    <property type="entry name" value="Acetamidase/Formamidase-like"/>
    <property type="match status" value="1"/>
</dbReference>
<organism evidence="1 2">
    <name type="scientific">Brevibacillus panacihumi</name>
    <dbReference type="NCBI Taxonomy" id="497735"/>
    <lineage>
        <taxon>Bacteria</taxon>
        <taxon>Bacillati</taxon>
        <taxon>Bacillota</taxon>
        <taxon>Bacilli</taxon>
        <taxon>Bacillales</taxon>
        <taxon>Paenibacillaceae</taxon>
        <taxon>Brevibacillus</taxon>
    </lineage>
</organism>
<dbReference type="EMBL" id="RHHT01000003">
    <property type="protein sequence ID" value="RNB85567.1"/>
    <property type="molecule type" value="Genomic_DNA"/>
</dbReference>
<sequence>MHTIAKTNHIFSFAPDLKSVMTVESGAEIVFETYDCYRGQLTEPSKNKIHALQGVNPATGPVAVKGAMPGDTLKVTVISIDLEETGIMYLRPGAGALHKYVQEPEVKTFRVADGSIYFNERHVFPVRKMIGVIGVAPKTEDIPTFSPGNHGGNMDTKEITEGAVVYLPVSVAGAQLAIGDVHALMGDGEVAVCGLEIGSRVRVKVEVLKQQHFHTPVVEDSTNFYVIASAATLDEACQSAVESMFTFLQERLPEYEANEIVCIMGLRGDLRVSQIVNPLRTAKFVMPKEGLEVTFAR</sequence>
<dbReference type="RefSeq" id="WP_122912074.1">
    <property type="nucleotide sequence ID" value="NZ_RHHT01000003.1"/>
</dbReference>
<proteinExistence type="predicted"/>
<dbReference type="Proteomes" id="UP000281915">
    <property type="component" value="Unassembled WGS sequence"/>
</dbReference>
<protein>
    <submittedName>
        <fullName evidence="1">Acetamidase</fullName>
    </submittedName>
</protein>
<reference evidence="1 2" key="1">
    <citation type="submission" date="2018-10" db="EMBL/GenBank/DDBJ databases">
        <title>Phylogenomics of Brevibacillus.</title>
        <authorList>
            <person name="Dunlap C."/>
        </authorList>
    </citation>
    <scope>NUCLEOTIDE SEQUENCE [LARGE SCALE GENOMIC DNA]</scope>
    <source>
        <strain evidence="1 2">JCM 15085</strain>
    </source>
</reference>
<evidence type="ECO:0000313" key="2">
    <source>
        <dbReference type="Proteomes" id="UP000281915"/>
    </source>
</evidence>
<dbReference type="PANTHER" id="PTHR31891">
    <property type="entry name" value="FORMAMIDASE C869.04-RELATED"/>
    <property type="match status" value="1"/>
</dbReference>